<dbReference type="RefSeq" id="WP_137276248.1">
    <property type="nucleotide sequence ID" value="NZ_QKNX01000002.1"/>
</dbReference>
<comment type="caution">
    <text evidence="2">The sequence shown here is derived from an EMBL/GenBank/DDBJ whole genome shotgun (WGS) entry which is preliminary data.</text>
</comment>
<dbReference type="SUPFAM" id="SSF54427">
    <property type="entry name" value="NTF2-like"/>
    <property type="match status" value="1"/>
</dbReference>
<dbReference type="InterPro" id="IPR037401">
    <property type="entry name" value="SnoaL-like"/>
</dbReference>
<dbReference type="Gene3D" id="3.10.450.50">
    <property type="match status" value="1"/>
</dbReference>
<dbReference type="Proteomes" id="UP000308037">
    <property type="component" value="Unassembled WGS sequence"/>
</dbReference>
<gene>
    <name evidence="2" type="ORF">DM868_07520</name>
</gene>
<evidence type="ECO:0000313" key="3">
    <source>
        <dbReference type="Proteomes" id="UP000308037"/>
    </source>
</evidence>
<evidence type="ECO:0000259" key="1">
    <source>
        <dbReference type="Pfam" id="PF12680"/>
    </source>
</evidence>
<sequence length="114" mass="13128">MDGAERVRAYYRAIDEDEYGTLTRLLAGGFVHRRPDMTIEGREEFVSFMKIDRPDRETTHEIESVYLEADTGRLAIEGRLLDADGGEWFRFVDTFEQVESGIKSVRTYTDLGPD</sequence>
<name>A0A4U5JAW1_9EURY</name>
<accession>A0A4U5JAW1</accession>
<proteinExistence type="predicted"/>
<dbReference type="AlphaFoldDB" id="A0A4U5JAW1"/>
<organism evidence="2 3">
    <name type="scientific">Natronomonas salsuginis</name>
    <dbReference type="NCBI Taxonomy" id="2217661"/>
    <lineage>
        <taxon>Archaea</taxon>
        <taxon>Methanobacteriati</taxon>
        <taxon>Methanobacteriota</taxon>
        <taxon>Stenosarchaea group</taxon>
        <taxon>Halobacteria</taxon>
        <taxon>Halobacteriales</taxon>
        <taxon>Natronomonadaceae</taxon>
        <taxon>Natronomonas</taxon>
    </lineage>
</organism>
<dbReference type="Pfam" id="PF12680">
    <property type="entry name" value="SnoaL_2"/>
    <property type="match status" value="1"/>
</dbReference>
<evidence type="ECO:0000313" key="2">
    <source>
        <dbReference type="EMBL" id="TKR26332.1"/>
    </source>
</evidence>
<keyword evidence="3" id="KW-1185">Reference proteome</keyword>
<reference evidence="2 3" key="1">
    <citation type="submission" date="2019-04" db="EMBL/GenBank/DDBJ databases">
        <title>Natronomonas sp. F20-122 a newhaloarchaeon isolated from a saline saltern of Isla Bacuta, Huelva, Spain.</title>
        <authorList>
            <person name="Duran-Viseras A."/>
            <person name="Sanchez-Porro C."/>
            <person name="Ventosa A."/>
        </authorList>
    </citation>
    <scope>NUCLEOTIDE SEQUENCE [LARGE SCALE GENOMIC DNA]</scope>
    <source>
        <strain evidence="2 3">F20-122</strain>
    </source>
</reference>
<dbReference type="OrthoDB" id="145984at2157"/>
<protein>
    <submittedName>
        <fullName evidence="2">Nuclear transport factor 2 family protein</fullName>
    </submittedName>
</protein>
<dbReference type="EMBL" id="QKNX01000002">
    <property type="protein sequence ID" value="TKR26332.1"/>
    <property type="molecule type" value="Genomic_DNA"/>
</dbReference>
<dbReference type="InterPro" id="IPR032710">
    <property type="entry name" value="NTF2-like_dom_sf"/>
</dbReference>
<feature type="domain" description="SnoaL-like" evidence="1">
    <location>
        <begin position="7"/>
        <end position="97"/>
    </location>
</feature>